<protein>
    <recommendedName>
        <fullName evidence="3">Nudix hydrolase domain-containing protein</fullName>
    </recommendedName>
</protein>
<dbReference type="Gene3D" id="3.90.79.10">
    <property type="entry name" value="Nucleoside Triphosphate Pyrophosphohydrolase"/>
    <property type="match status" value="1"/>
</dbReference>
<gene>
    <name evidence="1" type="ORF">DES32_2402</name>
</gene>
<proteinExistence type="predicted"/>
<name>A0A3D9YXC2_9HYPH</name>
<sequence length="237" mass="25908">MSTARIAEIATIDIRLSTAPWNFTTERAAEIEANWQSRLRDNPALYNGKILLTDKIALSTAPATARLEGACFVAEYKAFQAWRDFGWPGEVKNLFAMAALRSADGAYLLGEMAPWTANAGQIYFPCGTPDLDDLAGERLDLEGSMWRELREETGFTDTDFAEAPGWSVVFDGALIACMKRLQSPLPAADLLARASAFLARDKNPELVRLVPVFGAADIGAGVPDLMRAWLKNAFDSV</sequence>
<dbReference type="OrthoDB" id="9806849at2"/>
<dbReference type="EMBL" id="QUMO01000003">
    <property type="protein sequence ID" value="REF86351.1"/>
    <property type="molecule type" value="Genomic_DNA"/>
</dbReference>
<dbReference type="AlphaFoldDB" id="A0A3D9YXC2"/>
<reference evidence="1 2" key="1">
    <citation type="submission" date="2018-08" db="EMBL/GenBank/DDBJ databases">
        <title>Genomic Encyclopedia of Type Strains, Phase IV (KMG-IV): sequencing the most valuable type-strain genomes for metagenomic binning, comparative biology and taxonomic classification.</title>
        <authorList>
            <person name="Goeker M."/>
        </authorList>
    </citation>
    <scope>NUCLEOTIDE SEQUENCE [LARGE SCALE GENOMIC DNA]</scope>
    <source>
        <strain evidence="1 2">BW863</strain>
    </source>
</reference>
<dbReference type="Proteomes" id="UP000256900">
    <property type="component" value="Unassembled WGS sequence"/>
</dbReference>
<dbReference type="RefSeq" id="WP_115836900.1">
    <property type="nucleotide sequence ID" value="NZ_CP025086.1"/>
</dbReference>
<evidence type="ECO:0000313" key="2">
    <source>
        <dbReference type="Proteomes" id="UP000256900"/>
    </source>
</evidence>
<organism evidence="1 2">
    <name type="scientific">Methylovirgula ligni</name>
    <dbReference type="NCBI Taxonomy" id="569860"/>
    <lineage>
        <taxon>Bacteria</taxon>
        <taxon>Pseudomonadati</taxon>
        <taxon>Pseudomonadota</taxon>
        <taxon>Alphaproteobacteria</taxon>
        <taxon>Hyphomicrobiales</taxon>
        <taxon>Beijerinckiaceae</taxon>
        <taxon>Methylovirgula</taxon>
    </lineage>
</organism>
<evidence type="ECO:0008006" key="3">
    <source>
        <dbReference type="Google" id="ProtNLM"/>
    </source>
</evidence>
<keyword evidence="2" id="KW-1185">Reference proteome</keyword>
<comment type="caution">
    <text evidence="1">The sequence shown here is derived from an EMBL/GenBank/DDBJ whole genome shotgun (WGS) entry which is preliminary data.</text>
</comment>
<dbReference type="SUPFAM" id="SSF55811">
    <property type="entry name" value="Nudix"/>
    <property type="match status" value="1"/>
</dbReference>
<dbReference type="InterPro" id="IPR015797">
    <property type="entry name" value="NUDIX_hydrolase-like_dom_sf"/>
</dbReference>
<accession>A0A3D9YXC2</accession>
<evidence type="ECO:0000313" key="1">
    <source>
        <dbReference type="EMBL" id="REF86351.1"/>
    </source>
</evidence>